<comment type="caution">
    <text evidence="3">The sequence shown here is derived from an EMBL/GenBank/DDBJ whole genome shotgun (WGS) entry which is preliminary data.</text>
</comment>
<feature type="region of interest" description="Disordered" evidence="1">
    <location>
        <begin position="102"/>
        <end position="136"/>
    </location>
</feature>
<feature type="compositionally biased region" description="Polar residues" evidence="1">
    <location>
        <begin position="534"/>
        <end position="544"/>
    </location>
</feature>
<dbReference type="InterPro" id="IPR052800">
    <property type="entry name" value="DNA_Repair_Helicase_ZGRF1"/>
</dbReference>
<feature type="compositionally biased region" description="Basic and acidic residues" evidence="1">
    <location>
        <begin position="427"/>
        <end position="444"/>
    </location>
</feature>
<dbReference type="PANTHER" id="PTHR28535:SF1">
    <property type="entry name" value="PROTEIN ZGRF1"/>
    <property type="match status" value="1"/>
</dbReference>
<feature type="compositionally biased region" description="Basic and acidic residues" evidence="1">
    <location>
        <begin position="357"/>
        <end position="370"/>
    </location>
</feature>
<dbReference type="Proteomes" id="UP001310594">
    <property type="component" value="Unassembled WGS sequence"/>
</dbReference>
<dbReference type="Pfam" id="PF10382">
    <property type="entry name" value="ZGRF1-like_N"/>
    <property type="match status" value="1"/>
</dbReference>
<dbReference type="GO" id="GO:0005634">
    <property type="term" value="C:nucleus"/>
    <property type="evidence" value="ECO:0007669"/>
    <property type="project" value="TreeGrafter"/>
</dbReference>
<dbReference type="EMBL" id="JAVRQU010000009">
    <property type="protein sequence ID" value="KAK5699093.1"/>
    <property type="molecule type" value="Genomic_DNA"/>
</dbReference>
<feature type="compositionally biased region" description="Low complexity" evidence="1">
    <location>
        <begin position="744"/>
        <end position="756"/>
    </location>
</feature>
<feature type="region of interest" description="Disordered" evidence="1">
    <location>
        <begin position="493"/>
        <end position="563"/>
    </location>
</feature>
<feature type="compositionally biased region" description="Basic and acidic residues" evidence="1">
    <location>
        <begin position="452"/>
        <end position="463"/>
    </location>
</feature>
<dbReference type="GO" id="GO:0035861">
    <property type="term" value="C:site of double-strand break"/>
    <property type="evidence" value="ECO:0007669"/>
    <property type="project" value="TreeGrafter"/>
</dbReference>
<evidence type="ECO:0000259" key="2">
    <source>
        <dbReference type="Pfam" id="PF10382"/>
    </source>
</evidence>
<dbReference type="InterPro" id="IPR018838">
    <property type="entry name" value="ZGRF1-like_N"/>
</dbReference>
<evidence type="ECO:0000313" key="4">
    <source>
        <dbReference type="Proteomes" id="UP001310594"/>
    </source>
</evidence>
<feature type="compositionally biased region" description="Basic and acidic residues" evidence="1">
    <location>
        <begin position="336"/>
        <end position="348"/>
    </location>
</feature>
<accession>A0AAN7W6S1</accession>
<dbReference type="AlphaFoldDB" id="A0AAN7W6S1"/>
<sequence>MTAAVYRNATPSLSIPQTQNTAPVLEFNCLYTHDLRRKAKRWQDGFLRYHTFNRRIMVYDVPRNYIGDSHWTGGEALQDGDEVMLDKGGVMVQVAEAVGRTETDLTDLRKSRKKDVGERGSSPPAGGPQTPATRTINAASRPVTQLKHRSLNALLGTPKGPIGKAALPAKSPFELRHENVENHGWEEGRPPKRPRVEPAAEHIARPLVQPLWARTTDAAKQKARAPPPAVQRAAPELQGFVDLVDDEPEPDRFLPGFSSDALVPPSSPPRDVPAMKPVAPPAPAARSSSPGFQTQKPPEDIGRKEVMEARNAVSAGARVDAAVGKASEAPQRQPPRPKERFIELPVEHRRTKHPTPRVHEQTAPPRRDVTEMPSNSRKGATLRIASGGQKKGMLLCQDQLATKPKRISSTNTDDAADALLGATNDDVDVRLQEKTQRQLRDERMASINAKQKKAERTQSEQEPVRIASPRRNETSISVDPTDDIEMAKLAVRKNADKLPTKQPVARALPTSKQAGADLDMGGPNRRKEIATLTMEKTPQGTTVSAARPQDVTMAEPEARPKSVPLDSAFELAKLDAMISAPAPPSEDDQVNTSDTFTADPMDVDVPAEPAVPTTMRKASPKKKKGVGRREIRASAESCFPEAAAKLPRPAAKPSETQRAVAVRPAVKESEKLAVEGPVAQQPVTKKTAAEKSAAEKPEATQNLGAPKPAVAEKPAAVQKSSAAEESLAAKQQAAKETAAERPSADAAIVAVQQADEPPFEEDLEPPMEEPLLPEPPSELSRPVGKHAPQPKQITAAKPKRTPGAPMRFTPSPQKLVATAKTAAVANTEDTAASKTTSRFKKPTRKAAVRLNTATSGTAAVLLARPFSGPKSAAEVKERVVGPEVVEMMADPWSREAFDLFDYRPPGWDEERWCFRDVAEAVEEITRA</sequence>
<evidence type="ECO:0000313" key="3">
    <source>
        <dbReference type="EMBL" id="KAK5699093.1"/>
    </source>
</evidence>
<feature type="compositionally biased region" description="Basic residues" evidence="1">
    <location>
        <begin position="837"/>
        <end position="846"/>
    </location>
</feature>
<dbReference type="GO" id="GO:0006302">
    <property type="term" value="P:double-strand break repair"/>
    <property type="evidence" value="ECO:0007669"/>
    <property type="project" value="TreeGrafter"/>
</dbReference>
<feature type="compositionally biased region" description="Low complexity" evidence="1">
    <location>
        <begin position="640"/>
        <end position="653"/>
    </location>
</feature>
<feature type="compositionally biased region" description="Basic and acidic residues" evidence="1">
    <location>
        <begin position="102"/>
        <end position="118"/>
    </location>
</feature>
<feature type="region of interest" description="Disordered" evidence="1">
    <location>
        <begin position="420"/>
        <end position="481"/>
    </location>
</feature>
<organism evidence="3 4">
    <name type="scientific">Elasticomyces elasticus</name>
    <dbReference type="NCBI Taxonomy" id="574655"/>
    <lineage>
        <taxon>Eukaryota</taxon>
        <taxon>Fungi</taxon>
        <taxon>Dikarya</taxon>
        <taxon>Ascomycota</taxon>
        <taxon>Pezizomycotina</taxon>
        <taxon>Dothideomycetes</taxon>
        <taxon>Dothideomycetidae</taxon>
        <taxon>Mycosphaerellales</taxon>
        <taxon>Teratosphaeriaceae</taxon>
        <taxon>Elasticomyces</taxon>
    </lineage>
</organism>
<feature type="region of interest" description="Disordered" evidence="1">
    <location>
        <begin position="580"/>
        <end position="811"/>
    </location>
</feature>
<name>A0AAN7W6S1_9PEZI</name>
<feature type="compositionally biased region" description="Basic and acidic residues" evidence="1">
    <location>
        <begin position="297"/>
        <end position="308"/>
    </location>
</feature>
<feature type="domain" description="5'-3' DNA helicase ZGRF1-like N-terminal" evidence="2">
    <location>
        <begin position="24"/>
        <end position="105"/>
    </location>
</feature>
<evidence type="ECO:0000256" key="1">
    <source>
        <dbReference type="SAM" id="MobiDB-lite"/>
    </source>
</evidence>
<protein>
    <recommendedName>
        <fullName evidence="2">5'-3' DNA helicase ZGRF1-like N-terminal domain-containing protein</fullName>
    </recommendedName>
</protein>
<feature type="compositionally biased region" description="Low complexity" evidence="1">
    <location>
        <begin position="705"/>
        <end position="736"/>
    </location>
</feature>
<gene>
    <name evidence="3" type="ORF">LTR97_006742</name>
</gene>
<feature type="compositionally biased region" description="Acidic residues" evidence="1">
    <location>
        <begin position="757"/>
        <end position="767"/>
    </location>
</feature>
<reference evidence="3" key="1">
    <citation type="submission" date="2023-08" db="EMBL/GenBank/DDBJ databases">
        <title>Black Yeasts Isolated from many extreme environments.</title>
        <authorList>
            <person name="Coleine C."/>
            <person name="Stajich J.E."/>
            <person name="Selbmann L."/>
        </authorList>
    </citation>
    <scope>NUCLEOTIDE SEQUENCE</scope>
    <source>
        <strain evidence="3">CCFEE 5810</strain>
    </source>
</reference>
<dbReference type="PANTHER" id="PTHR28535">
    <property type="entry name" value="ZINC FINGER GRF-TYPE CONTAINING 1"/>
    <property type="match status" value="1"/>
</dbReference>
<proteinExistence type="predicted"/>
<feature type="compositionally biased region" description="Polar residues" evidence="1">
    <location>
        <begin position="827"/>
        <end position="836"/>
    </location>
</feature>
<feature type="region of interest" description="Disordered" evidence="1">
    <location>
        <begin position="824"/>
        <end position="846"/>
    </location>
</feature>
<feature type="compositionally biased region" description="Basic and acidic residues" evidence="1">
    <location>
        <begin position="687"/>
        <end position="698"/>
    </location>
</feature>
<feature type="region of interest" description="Disordered" evidence="1">
    <location>
        <begin position="247"/>
        <end position="386"/>
    </location>
</feature>